<dbReference type="OrthoDB" id="9786443at2"/>
<keyword evidence="2" id="KW-1185">Reference proteome</keyword>
<dbReference type="EMBL" id="AZQP01000005">
    <property type="protein sequence ID" value="EYE89367.1"/>
    <property type="molecule type" value="Genomic_DNA"/>
</dbReference>
<dbReference type="InterPro" id="IPR011051">
    <property type="entry name" value="RmlC_Cupin_sf"/>
</dbReference>
<comment type="caution">
    <text evidence="1">The sequence shown here is derived from an EMBL/GenBank/DDBJ whole genome shotgun (WGS) entry which is preliminary data.</text>
</comment>
<dbReference type="AlphaFoldDB" id="A0A017RXE1"/>
<name>A0A017RXE1_9CLOT</name>
<dbReference type="SUPFAM" id="SSF51182">
    <property type="entry name" value="RmlC-like cupins"/>
    <property type="match status" value="1"/>
</dbReference>
<protein>
    <submittedName>
        <fullName evidence="1">HutD-family protein</fullName>
    </submittedName>
</protein>
<proteinExistence type="predicted"/>
<evidence type="ECO:0000313" key="1">
    <source>
        <dbReference type="EMBL" id="EYE89367.1"/>
    </source>
</evidence>
<evidence type="ECO:0000313" key="2">
    <source>
        <dbReference type="Proteomes" id="UP000019681"/>
    </source>
</evidence>
<dbReference type="RefSeq" id="WP_035377920.1">
    <property type="nucleotide sequence ID" value="NZ_AZQP01000005.1"/>
</dbReference>
<reference evidence="1 2" key="1">
    <citation type="journal article" date="2014" name="Genome Announc.">
        <title>Draft Genome Sequence of Fervidicella metallireducens Strain AeBT, an Iron-Reducing Thermoanaerobe from the Great Artesian Basin.</title>
        <authorList>
            <person name="Patel B.K."/>
        </authorList>
    </citation>
    <scope>NUCLEOTIDE SEQUENCE [LARGE SCALE GENOMIC DNA]</scope>
    <source>
        <strain evidence="1 2">AeB</strain>
    </source>
</reference>
<dbReference type="InterPro" id="IPR010282">
    <property type="entry name" value="Uncharacterised_HutD/Ves"/>
</dbReference>
<dbReference type="InterPro" id="IPR014710">
    <property type="entry name" value="RmlC-like_jellyroll"/>
</dbReference>
<dbReference type="Gene3D" id="2.60.120.10">
    <property type="entry name" value="Jelly Rolls"/>
    <property type="match status" value="1"/>
</dbReference>
<dbReference type="PANTHER" id="PTHR37943">
    <property type="entry name" value="PROTEIN VES"/>
    <property type="match status" value="1"/>
</dbReference>
<organism evidence="1 2">
    <name type="scientific">Fervidicella metallireducens AeB</name>
    <dbReference type="NCBI Taxonomy" id="1403537"/>
    <lineage>
        <taxon>Bacteria</taxon>
        <taxon>Bacillati</taxon>
        <taxon>Bacillota</taxon>
        <taxon>Clostridia</taxon>
        <taxon>Eubacteriales</taxon>
        <taxon>Clostridiaceae</taxon>
        <taxon>Fervidicella</taxon>
    </lineage>
</organism>
<sequence>MTCDIRLIKKEEHKTSFWSGGTTTQLLIYPKDAEYSDRNFKWRISSAKVDVEESLFTFLPGIKRILMVLDGNLTLAHEGHHCVNLKKFQQDSFNGDWTTRSFGKVTDFNLMMTEECEGNLKVFSVGDESTEKIVFLENPFKDEFQRFTIALYCSFGSSEVSIQGGKEFNFNEGDLIEITGCKGDVSPCLKFNSVGKNQCDIVKVVIGYE</sequence>
<gene>
    <name evidence="1" type="ORF">Q428_02755</name>
</gene>
<dbReference type="STRING" id="1403537.Q428_02755"/>
<dbReference type="Pfam" id="PF05962">
    <property type="entry name" value="HutD"/>
    <property type="match status" value="1"/>
</dbReference>
<dbReference type="PANTHER" id="PTHR37943:SF1">
    <property type="entry name" value="PROTEIN VES"/>
    <property type="match status" value="1"/>
</dbReference>
<dbReference type="Proteomes" id="UP000019681">
    <property type="component" value="Unassembled WGS sequence"/>
</dbReference>
<accession>A0A017RXE1</accession>